<reference evidence="13" key="1">
    <citation type="journal article" date="2022" name="bioRxiv">
        <title>Sequencing and chromosome-scale assembly of the giantPleurodeles waltlgenome.</title>
        <authorList>
            <person name="Brown T."/>
            <person name="Elewa A."/>
            <person name="Iarovenko S."/>
            <person name="Subramanian E."/>
            <person name="Araus A.J."/>
            <person name="Petzold A."/>
            <person name="Susuki M."/>
            <person name="Suzuki K.-i.T."/>
            <person name="Hayashi T."/>
            <person name="Toyoda A."/>
            <person name="Oliveira C."/>
            <person name="Osipova E."/>
            <person name="Leigh N.D."/>
            <person name="Simon A."/>
            <person name="Yun M.H."/>
        </authorList>
    </citation>
    <scope>NUCLEOTIDE SEQUENCE</scope>
    <source>
        <strain evidence="13">20211129_DDA</strain>
        <tissue evidence="13">Liver</tissue>
    </source>
</reference>
<evidence type="ECO:0000256" key="8">
    <source>
        <dbReference type="ARBA" id="ARBA00023242"/>
    </source>
</evidence>
<feature type="compositionally biased region" description="Polar residues" evidence="10">
    <location>
        <begin position="384"/>
        <end position="397"/>
    </location>
</feature>
<keyword evidence="5" id="KW-0805">Transcription regulation</keyword>
<feature type="domain" description="MBD" evidence="11">
    <location>
        <begin position="1"/>
        <end position="69"/>
    </location>
</feature>
<accession>A0AAV7LVZ7</accession>
<dbReference type="PROSITE" id="PS51058">
    <property type="entry name" value="ZF_CXXC"/>
    <property type="match status" value="2"/>
</dbReference>
<evidence type="ECO:0000256" key="7">
    <source>
        <dbReference type="ARBA" id="ARBA00023163"/>
    </source>
</evidence>
<evidence type="ECO:0000256" key="9">
    <source>
        <dbReference type="PROSITE-ProRule" id="PRU00509"/>
    </source>
</evidence>
<dbReference type="InterPro" id="IPR016177">
    <property type="entry name" value="DNA-bd_dom_sf"/>
</dbReference>
<dbReference type="AlphaFoldDB" id="A0AAV7LVZ7"/>
<comment type="subcellular location">
    <subcellularLocation>
        <location evidence="1">Nucleus</location>
    </subcellularLocation>
</comment>
<dbReference type="Pfam" id="PF02008">
    <property type="entry name" value="zf-CXXC"/>
    <property type="match status" value="2"/>
</dbReference>
<organism evidence="13 14">
    <name type="scientific">Pleurodeles waltl</name>
    <name type="common">Iberian ribbed newt</name>
    <dbReference type="NCBI Taxonomy" id="8319"/>
    <lineage>
        <taxon>Eukaryota</taxon>
        <taxon>Metazoa</taxon>
        <taxon>Chordata</taxon>
        <taxon>Craniata</taxon>
        <taxon>Vertebrata</taxon>
        <taxon>Euteleostomi</taxon>
        <taxon>Amphibia</taxon>
        <taxon>Batrachia</taxon>
        <taxon>Caudata</taxon>
        <taxon>Salamandroidea</taxon>
        <taxon>Salamandridae</taxon>
        <taxon>Pleurodelinae</taxon>
        <taxon>Pleurodeles</taxon>
    </lineage>
</organism>
<dbReference type="GO" id="GO:0008270">
    <property type="term" value="F:zinc ion binding"/>
    <property type="evidence" value="ECO:0007669"/>
    <property type="project" value="UniProtKB-KW"/>
</dbReference>
<dbReference type="Proteomes" id="UP001066276">
    <property type="component" value="Chromosome 10"/>
</dbReference>
<dbReference type="GO" id="GO:0000122">
    <property type="term" value="P:negative regulation of transcription by RNA polymerase II"/>
    <property type="evidence" value="ECO:0007669"/>
    <property type="project" value="TreeGrafter"/>
</dbReference>
<dbReference type="CDD" id="cd01396">
    <property type="entry name" value="MeCP2_MBD"/>
    <property type="match status" value="1"/>
</dbReference>
<feature type="domain" description="CXXC-type" evidence="12">
    <location>
        <begin position="295"/>
        <end position="344"/>
    </location>
</feature>
<dbReference type="InterPro" id="IPR002857">
    <property type="entry name" value="Znf_CXXC"/>
</dbReference>
<keyword evidence="7" id="KW-0804">Transcription</keyword>
<dbReference type="GO" id="GO:0008327">
    <property type="term" value="F:methyl-CpG binding"/>
    <property type="evidence" value="ECO:0007669"/>
    <property type="project" value="TreeGrafter"/>
</dbReference>
<dbReference type="SUPFAM" id="SSF54171">
    <property type="entry name" value="DNA-binding domain"/>
    <property type="match status" value="1"/>
</dbReference>
<sequence>MTEGWEDCRLLGPGWKRREVFRRSGISCGKTDTYYQSPTGEKFRSKVEMVKYLGSSVDLTLFDFKNGTLLAPEEVQTRKRKRSEGNNQEPKIKILKVPAPPDGMPVIAEDGTIILCCEGCRDWFSGVLFGKNPSTHWLCGDCKAERRAFVKEQNFYKSVGCGACAPCQLKEDCTACSVCLLRAQSPEFDTKLKCLKRRCCKIVKKKSNPPLEKDKNVTPKVKPKKLSLSKMNVKTPQIFMQSEISLTPDIVIQPHVNLEQLAQPKVSLPQVMVPQHSALPVNKSDVTAKPLSIAKPKKKNYGCGICPPCRVTEDCGACWTCIKKKTEPMRQMKRQWKCAKRRCLLKRKIHQTRHQEIKEKIQQLEKKTFASKELTNDPPEELTEISQEQVPSVQKETPISPPTMENAHFTLKEKPHFVQKKTIFVPTEKANFVSNEKTDFVQMEKIGFDPKKKNEVFPKKKKRFGSKDKKGFITKKLTIKLKLPFERQSDSSSMLMAKLKKKQQLSSKLSGQKMAIKRSDSDKEYEANGFSSEQRFCSESSVHIKQEVDSNGTCEEVLLTSLVPKDHPFPSSIDEVLIESNLAEADESTPVIMEIFSLGSYQAFSRLDVVLREFLKELNGISLPAHWEVLPLDSPNLQLVQRSKHSTMSDTVIHIQPGLYFQITVHDMYIPSSHEVYANHPCRLATVDNVVELICNLDYLTFGIAVDLIPLKHLVTYRVTLIMV</sequence>
<proteinExistence type="predicted"/>
<evidence type="ECO:0000256" key="2">
    <source>
        <dbReference type="ARBA" id="ARBA00022723"/>
    </source>
</evidence>
<evidence type="ECO:0000313" key="13">
    <source>
        <dbReference type="EMBL" id="KAJ1095716.1"/>
    </source>
</evidence>
<evidence type="ECO:0000256" key="1">
    <source>
        <dbReference type="ARBA" id="ARBA00004123"/>
    </source>
</evidence>
<dbReference type="PANTHER" id="PTHR12396:SF57">
    <property type="entry name" value="METHYL-CPG-BINDING DOMAIN PROTEIN 1"/>
    <property type="match status" value="1"/>
</dbReference>
<feature type="domain" description="CXXC-type" evidence="12">
    <location>
        <begin position="154"/>
        <end position="200"/>
    </location>
</feature>
<keyword evidence="6" id="KW-0238">DNA-binding</keyword>
<evidence type="ECO:0000256" key="5">
    <source>
        <dbReference type="ARBA" id="ARBA00023015"/>
    </source>
</evidence>
<dbReference type="EMBL" id="JANPWB010000014">
    <property type="protein sequence ID" value="KAJ1095716.1"/>
    <property type="molecule type" value="Genomic_DNA"/>
</dbReference>
<keyword evidence="14" id="KW-1185">Reference proteome</keyword>
<evidence type="ECO:0000256" key="3">
    <source>
        <dbReference type="ARBA" id="ARBA00022771"/>
    </source>
</evidence>
<keyword evidence="8" id="KW-0539">Nucleus</keyword>
<dbReference type="Gene3D" id="3.30.890.10">
    <property type="entry name" value="Methyl-cpg-binding Protein 2, Chain A"/>
    <property type="match status" value="1"/>
</dbReference>
<dbReference type="GO" id="GO:0005654">
    <property type="term" value="C:nucleoplasm"/>
    <property type="evidence" value="ECO:0007669"/>
    <property type="project" value="UniProtKB-ARBA"/>
</dbReference>
<evidence type="ECO:0000256" key="10">
    <source>
        <dbReference type="SAM" id="MobiDB-lite"/>
    </source>
</evidence>
<name>A0AAV7LVZ7_PLEWA</name>
<evidence type="ECO:0000259" key="12">
    <source>
        <dbReference type="PROSITE" id="PS51058"/>
    </source>
</evidence>
<evidence type="ECO:0000259" key="11">
    <source>
        <dbReference type="PROSITE" id="PS50982"/>
    </source>
</evidence>
<keyword evidence="3 9" id="KW-0863">Zinc-finger</keyword>
<dbReference type="GO" id="GO:0006346">
    <property type="term" value="P:DNA methylation-dependent constitutive heterochromatin formation"/>
    <property type="evidence" value="ECO:0007669"/>
    <property type="project" value="TreeGrafter"/>
</dbReference>
<dbReference type="PANTHER" id="PTHR12396">
    <property type="entry name" value="METHYL-CPG BINDING PROTEIN, MBD"/>
    <property type="match status" value="1"/>
</dbReference>
<dbReference type="SMART" id="SM00391">
    <property type="entry name" value="MBD"/>
    <property type="match status" value="1"/>
</dbReference>
<protein>
    <recommendedName>
        <fullName evidence="15">Methyl-CpG-binding domain protein 1</fullName>
    </recommendedName>
</protein>
<dbReference type="PROSITE" id="PS50982">
    <property type="entry name" value="MBD"/>
    <property type="match status" value="1"/>
</dbReference>
<keyword evidence="2" id="KW-0479">Metal-binding</keyword>
<evidence type="ECO:0000256" key="6">
    <source>
        <dbReference type="ARBA" id="ARBA00023125"/>
    </source>
</evidence>
<evidence type="ECO:0000313" key="14">
    <source>
        <dbReference type="Proteomes" id="UP001066276"/>
    </source>
</evidence>
<comment type="caution">
    <text evidence="13">The sequence shown here is derived from an EMBL/GenBank/DDBJ whole genome shotgun (WGS) entry which is preliminary data.</text>
</comment>
<evidence type="ECO:0008006" key="15">
    <source>
        <dbReference type="Google" id="ProtNLM"/>
    </source>
</evidence>
<gene>
    <name evidence="13" type="ORF">NDU88_000874</name>
</gene>
<feature type="region of interest" description="Disordered" evidence="10">
    <location>
        <begin position="375"/>
        <end position="402"/>
    </location>
</feature>
<keyword evidence="4" id="KW-0862">Zinc</keyword>
<evidence type="ECO:0000256" key="4">
    <source>
        <dbReference type="ARBA" id="ARBA00022833"/>
    </source>
</evidence>
<dbReference type="Pfam" id="PF01429">
    <property type="entry name" value="MBD"/>
    <property type="match status" value="1"/>
</dbReference>
<dbReference type="InterPro" id="IPR001739">
    <property type="entry name" value="Methyl_CpG_DNA-bd"/>
</dbReference>